<evidence type="ECO:0000313" key="1">
    <source>
        <dbReference type="EMBL" id="KAF1845675.1"/>
    </source>
</evidence>
<dbReference type="OrthoDB" id="3771551at2759"/>
<dbReference type="AlphaFoldDB" id="A0A9P4L855"/>
<gene>
    <name evidence="1" type="ORF">K460DRAFT_112942</name>
</gene>
<dbReference type="GeneID" id="63843816"/>
<proteinExistence type="predicted"/>
<comment type="caution">
    <text evidence="1">The sequence shown here is derived from an EMBL/GenBank/DDBJ whole genome shotgun (WGS) entry which is preliminary data.</text>
</comment>
<dbReference type="Proteomes" id="UP000800039">
    <property type="component" value="Unassembled WGS sequence"/>
</dbReference>
<reference evidence="1" key="1">
    <citation type="submission" date="2020-01" db="EMBL/GenBank/DDBJ databases">
        <authorList>
            <consortium name="DOE Joint Genome Institute"/>
            <person name="Haridas S."/>
            <person name="Albert R."/>
            <person name="Binder M."/>
            <person name="Bloem J."/>
            <person name="Labutti K."/>
            <person name="Salamov A."/>
            <person name="Andreopoulos B."/>
            <person name="Baker S.E."/>
            <person name="Barry K."/>
            <person name="Bills G."/>
            <person name="Bluhm B.H."/>
            <person name="Cannon C."/>
            <person name="Castanera R."/>
            <person name="Culley D.E."/>
            <person name="Daum C."/>
            <person name="Ezra D."/>
            <person name="Gonzalez J.B."/>
            <person name="Henrissat B."/>
            <person name="Kuo A."/>
            <person name="Liang C."/>
            <person name="Lipzen A."/>
            <person name="Lutzoni F."/>
            <person name="Magnuson J."/>
            <person name="Mondo S."/>
            <person name="Nolan M."/>
            <person name="Ohm R."/>
            <person name="Pangilinan J."/>
            <person name="Park H.-J."/>
            <person name="Ramirez L."/>
            <person name="Alfaro M."/>
            <person name="Sun H."/>
            <person name="Tritt A."/>
            <person name="Yoshinaga Y."/>
            <person name="Zwiers L.-H."/>
            <person name="Turgeon B.G."/>
            <person name="Goodwin S.B."/>
            <person name="Spatafora J.W."/>
            <person name="Crous P.W."/>
            <person name="Grigoriev I.V."/>
        </authorList>
    </citation>
    <scope>NUCLEOTIDE SEQUENCE</scope>
    <source>
        <strain evidence="1">CBS 394.84</strain>
    </source>
</reference>
<accession>A0A9P4L855</accession>
<sequence length="187" mass="21039">MSSNPKKRQAKPDVFILAAKKVARASNVQPENTANKQDEVFQVSVKLHRKFDHFPAKLRTILETSYKDTIDAQMDTLQSGKQLAQRYTYSVLVGQLHLSLANMQLLEAFMGRNQAGLGKATFVELKTKEGLANAEFIHLHSVRHGELGWGFDTHGCLSLYSVSIVDSRLKEVVYFVERSEVKTEDEG</sequence>
<dbReference type="RefSeq" id="XP_040788238.1">
    <property type="nucleotide sequence ID" value="XM_040926565.1"/>
</dbReference>
<protein>
    <submittedName>
        <fullName evidence="1">Uncharacterized protein</fullName>
    </submittedName>
</protein>
<keyword evidence="2" id="KW-1185">Reference proteome</keyword>
<evidence type="ECO:0000313" key="2">
    <source>
        <dbReference type="Proteomes" id="UP000800039"/>
    </source>
</evidence>
<organism evidence="1 2">
    <name type="scientific">Cucurbitaria berberidis CBS 394.84</name>
    <dbReference type="NCBI Taxonomy" id="1168544"/>
    <lineage>
        <taxon>Eukaryota</taxon>
        <taxon>Fungi</taxon>
        <taxon>Dikarya</taxon>
        <taxon>Ascomycota</taxon>
        <taxon>Pezizomycotina</taxon>
        <taxon>Dothideomycetes</taxon>
        <taxon>Pleosporomycetidae</taxon>
        <taxon>Pleosporales</taxon>
        <taxon>Pleosporineae</taxon>
        <taxon>Cucurbitariaceae</taxon>
        <taxon>Cucurbitaria</taxon>
    </lineage>
</organism>
<name>A0A9P4L855_9PLEO</name>
<dbReference type="EMBL" id="ML976616">
    <property type="protein sequence ID" value="KAF1845675.1"/>
    <property type="molecule type" value="Genomic_DNA"/>
</dbReference>